<dbReference type="FunFam" id="3.30.930.10:FF:000017">
    <property type="entry name" value="Elongation factor P--(R)-beta-lysine ligase"/>
    <property type="match status" value="1"/>
</dbReference>
<organism evidence="7 8">
    <name type="scientific">Bowmanella pacifica</name>
    <dbReference type="NCBI Taxonomy" id="502051"/>
    <lineage>
        <taxon>Bacteria</taxon>
        <taxon>Pseudomonadati</taxon>
        <taxon>Pseudomonadota</taxon>
        <taxon>Gammaproteobacteria</taxon>
        <taxon>Alteromonadales</taxon>
        <taxon>Alteromonadaceae</taxon>
        <taxon>Bowmanella</taxon>
    </lineage>
</organism>
<dbReference type="SUPFAM" id="SSF55681">
    <property type="entry name" value="Class II aaRS and biotin synthetases"/>
    <property type="match status" value="1"/>
</dbReference>
<reference evidence="7" key="2">
    <citation type="submission" date="2020-09" db="EMBL/GenBank/DDBJ databases">
        <authorList>
            <person name="Sun Q."/>
            <person name="Zhou Y."/>
        </authorList>
    </citation>
    <scope>NUCLEOTIDE SEQUENCE</scope>
    <source>
        <strain evidence="7">CGMCC 1.7086</strain>
    </source>
</reference>
<dbReference type="InterPro" id="IPR004525">
    <property type="entry name" value="EpmA"/>
</dbReference>
<evidence type="ECO:0000256" key="2">
    <source>
        <dbReference type="ARBA" id="ARBA00022598"/>
    </source>
</evidence>
<dbReference type="EMBL" id="BMLS01000001">
    <property type="protein sequence ID" value="GGO66354.1"/>
    <property type="molecule type" value="Genomic_DNA"/>
</dbReference>
<dbReference type="GO" id="GO:0005524">
    <property type="term" value="F:ATP binding"/>
    <property type="evidence" value="ECO:0007669"/>
    <property type="project" value="UniProtKB-KW"/>
</dbReference>
<dbReference type="InterPro" id="IPR045864">
    <property type="entry name" value="aa-tRNA-synth_II/BPL/LPL"/>
</dbReference>
<comment type="catalytic activity">
    <reaction evidence="5">
        <text>D-beta-lysine + L-lysyl-[protein] + ATP = N(6)-((3R)-3,6-diaminohexanoyl)-L-lysyl-[protein] + AMP + diphosphate + H(+)</text>
        <dbReference type="Rhea" id="RHEA:83435"/>
        <dbReference type="Rhea" id="RHEA-COMP:9752"/>
        <dbReference type="Rhea" id="RHEA-COMP:20131"/>
        <dbReference type="ChEBI" id="CHEBI:15378"/>
        <dbReference type="ChEBI" id="CHEBI:29969"/>
        <dbReference type="ChEBI" id="CHEBI:30616"/>
        <dbReference type="ChEBI" id="CHEBI:33019"/>
        <dbReference type="ChEBI" id="CHEBI:84138"/>
        <dbReference type="ChEBI" id="CHEBI:156053"/>
        <dbReference type="ChEBI" id="CHEBI:456215"/>
    </reaction>
    <physiologicalReaction direction="left-to-right" evidence="5">
        <dbReference type="Rhea" id="RHEA:83436"/>
    </physiologicalReaction>
</comment>
<dbReference type="GO" id="GO:0004824">
    <property type="term" value="F:lysine-tRNA ligase activity"/>
    <property type="evidence" value="ECO:0007669"/>
    <property type="project" value="InterPro"/>
</dbReference>
<protein>
    <submittedName>
        <fullName evidence="7">Elongation factor P--(R)-beta-lysine ligase</fullName>
    </submittedName>
</protein>
<dbReference type="AlphaFoldDB" id="A0A917YT77"/>
<dbReference type="NCBIfam" id="TIGR00462">
    <property type="entry name" value="genX"/>
    <property type="match status" value="1"/>
</dbReference>
<keyword evidence="8" id="KW-1185">Reference proteome</keyword>
<dbReference type="Pfam" id="PF00152">
    <property type="entry name" value="tRNA-synt_2"/>
    <property type="match status" value="1"/>
</dbReference>
<comment type="subunit">
    <text evidence="1">Homodimer.</text>
</comment>
<dbReference type="PANTHER" id="PTHR42918">
    <property type="entry name" value="LYSYL-TRNA SYNTHETASE"/>
    <property type="match status" value="1"/>
</dbReference>
<keyword evidence="2 7" id="KW-0436">Ligase</keyword>
<dbReference type="Gene3D" id="3.30.930.10">
    <property type="entry name" value="Bira Bifunctional Protein, Domain 2"/>
    <property type="match status" value="1"/>
</dbReference>
<feature type="domain" description="Aminoacyl-transfer RNA synthetases class-II family profile" evidence="6">
    <location>
        <begin position="23"/>
        <end position="317"/>
    </location>
</feature>
<dbReference type="NCBIfam" id="NF006828">
    <property type="entry name" value="PRK09350.1"/>
    <property type="match status" value="1"/>
</dbReference>
<dbReference type="GO" id="GO:0005829">
    <property type="term" value="C:cytosol"/>
    <property type="evidence" value="ECO:0007669"/>
    <property type="project" value="TreeGrafter"/>
</dbReference>
<dbReference type="RefSeq" id="WP_188691182.1">
    <property type="nucleotide sequence ID" value="NZ_BMLS01000001.1"/>
</dbReference>
<dbReference type="InterPro" id="IPR006195">
    <property type="entry name" value="aa-tRNA-synth_II"/>
</dbReference>
<dbReference type="GO" id="GO:0003746">
    <property type="term" value="F:translation elongation factor activity"/>
    <property type="evidence" value="ECO:0007669"/>
    <property type="project" value="UniProtKB-KW"/>
</dbReference>
<keyword evidence="3" id="KW-0547">Nucleotide-binding</keyword>
<evidence type="ECO:0000313" key="7">
    <source>
        <dbReference type="EMBL" id="GGO66354.1"/>
    </source>
</evidence>
<keyword evidence="4" id="KW-0067">ATP-binding</keyword>
<dbReference type="GO" id="GO:0006430">
    <property type="term" value="P:lysyl-tRNA aminoacylation"/>
    <property type="evidence" value="ECO:0007669"/>
    <property type="project" value="InterPro"/>
</dbReference>
<reference evidence="7" key="1">
    <citation type="journal article" date="2014" name="Int. J. Syst. Evol. Microbiol.">
        <title>Complete genome sequence of Corynebacterium casei LMG S-19264T (=DSM 44701T), isolated from a smear-ripened cheese.</title>
        <authorList>
            <consortium name="US DOE Joint Genome Institute (JGI-PGF)"/>
            <person name="Walter F."/>
            <person name="Albersmeier A."/>
            <person name="Kalinowski J."/>
            <person name="Ruckert C."/>
        </authorList>
    </citation>
    <scope>NUCLEOTIDE SEQUENCE</scope>
    <source>
        <strain evidence="7">CGMCC 1.7086</strain>
    </source>
</reference>
<name>A0A917YT77_9ALTE</name>
<evidence type="ECO:0000256" key="5">
    <source>
        <dbReference type="ARBA" id="ARBA00052794"/>
    </source>
</evidence>
<evidence type="ECO:0000259" key="6">
    <source>
        <dbReference type="PROSITE" id="PS50862"/>
    </source>
</evidence>
<sequence length="326" mass="36776">MTSHSAFWQPTASIEVLQKRALLMRKVRDFFAKRQVWEVETPNLSSATVTDEHLQGFSTEFVGPGAALGRTMYLQTSPEYAMKRLLAAGSGAIFQICKAYRNEEAGRWHNPEFTMLEWYRPGFDHVALMQELDELVQYICGTEPAQRMSYQQACIQHLQLDPLSCSLDTLREAATQLGHGDLAAKEEDRDTLLQLLFCDGVEPHIGQIRPCFIFDFPASQAALAKLNPDDNRVAQRFELYFRQLELANGFHELDDADEQLARFEHDNLKRRQQGKAEKPIDPYLLGALQAGLPACAGVAVGLDRLFMLALDKPKIRDVLSFDIGNA</sequence>
<accession>A0A917YT77</accession>
<dbReference type="InterPro" id="IPR004364">
    <property type="entry name" value="Aa-tRNA-synt_II"/>
</dbReference>
<evidence type="ECO:0000313" key="8">
    <source>
        <dbReference type="Proteomes" id="UP000606935"/>
    </source>
</evidence>
<dbReference type="PANTHER" id="PTHR42918:SF6">
    <property type="entry name" value="ELONGATION FACTOR P--(R)-BETA-LYSINE LIGASE"/>
    <property type="match status" value="1"/>
</dbReference>
<evidence type="ECO:0000256" key="1">
    <source>
        <dbReference type="ARBA" id="ARBA00011738"/>
    </source>
</evidence>
<gene>
    <name evidence="7" type="primary">epmA</name>
    <name evidence="7" type="ORF">GCM10010982_10350</name>
</gene>
<evidence type="ECO:0000256" key="3">
    <source>
        <dbReference type="ARBA" id="ARBA00022741"/>
    </source>
</evidence>
<dbReference type="GO" id="GO:0000049">
    <property type="term" value="F:tRNA binding"/>
    <property type="evidence" value="ECO:0007669"/>
    <property type="project" value="TreeGrafter"/>
</dbReference>
<dbReference type="Proteomes" id="UP000606935">
    <property type="component" value="Unassembled WGS sequence"/>
</dbReference>
<proteinExistence type="predicted"/>
<keyword evidence="7" id="KW-0251">Elongation factor</keyword>
<dbReference type="PROSITE" id="PS50862">
    <property type="entry name" value="AA_TRNA_LIGASE_II"/>
    <property type="match status" value="1"/>
</dbReference>
<comment type="caution">
    <text evidence="7">The sequence shown here is derived from an EMBL/GenBank/DDBJ whole genome shotgun (WGS) entry which is preliminary data.</text>
</comment>
<keyword evidence="7" id="KW-0648">Protein biosynthesis</keyword>
<evidence type="ECO:0000256" key="4">
    <source>
        <dbReference type="ARBA" id="ARBA00022840"/>
    </source>
</evidence>